<dbReference type="EMBL" id="DVIR01000034">
    <property type="protein sequence ID" value="HIS24486.1"/>
    <property type="molecule type" value="Genomic_DNA"/>
</dbReference>
<reference evidence="2" key="1">
    <citation type="submission" date="2020-10" db="EMBL/GenBank/DDBJ databases">
        <authorList>
            <person name="Gilroy R."/>
        </authorList>
    </citation>
    <scope>NUCLEOTIDE SEQUENCE</scope>
    <source>
        <strain evidence="2">CHK157-1446</strain>
    </source>
</reference>
<dbReference type="InterPro" id="IPR018768">
    <property type="entry name" value="DUF2344"/>
</dbReference>
<dbReference type="Pfam" id="PF10105">
    <property type="entry name" value="DUF2344"/>
    <property type="match status" value="1"/>
</dbReference>
<evidence type="ECO:0000313" key="2">
    <source>
        <dbReference type="EMBL" id="HIS24486.1"/>
    </source>
</evidence>
<evidence type="ECO:0000313" key="3">
    <source>
        <dbReference type="Proteomes" id="UP000823982"/>
    </source>
</evidence>
<gene>
    <name evidence="2" type="ORF">IAD01_03685</name>
</gene>
<sequence>MVKDYYDVRAVFKKTGRAIFISHLDVMRLMQRTFKRAKLPVWFSKGYNPHVYLMFPLPLSLGVSSECEVMDFGMDMSAGLPDYEDIKNRMNAVLPQGIEILRLYEPVDKHTQIAACEYTVDIYSDGGQNLCELFDRFMSQDKIEIQKRCKVNMKKTIVAVDIKPDICVLEKAWGDKCLHLKLRLPAGINHSLNVVSLRDAFEKFCGFEFDKACITRTKILTLSGADFT</sequence>
<dbReference type="Proteomes" id="UP000823982">
    <property type="component" value="Unassembled WGS sequence"/>
</dbReference>
<dbReference type="NCBIfam" id="TIGR03936">
    <property type="entry name" value="sam_1_link_chp"/>
    <property type="match status" value="1"/>
</dbReference>
<accession>A0A9D1EN40</accession>
<protein>
    <submittedName>
        <fullName evidence="2">DUF2344 domain-containing protein</fullName>
    </submittedName>
</protein>
<proteinExistence type="predicted"/>
<dbReference type="AlphaFoldDB" id="A0A9D1EN40"/>
<reference evidence="2" key="2">
    <citation type="journal article" date="2021" name="PeerJ">
        <title>Extensive microbial diversity within the chicken gut microbiome revealed by metagenomics and culture.</title>
        <authorList>
            <person name="Gilroy R."/>
            <person name="Ravi A."/>
            <person name="Getino M."/>
            <person name="Pursley I."/>
            <person name="Horton D.L."/>
            <person name="Alikhan N.F."/>
            <person name="Baker D."/>
            <person name="Gharbi K."/>
            <person name="Hall N."/>
            <person name="Watson M."/>
            <person name="Adriaenssens E.M."/>
            <person name="Foster-Nyarko E."/>
            <person name="Jarju S."/>
            <person name="Secka A."/>
            <person name="Antonio M."/>
            <person name="Oren A."/>
            <person name="Chaudhuri R.R."/>
            <person name="La Ragione R."/>
            <person name="Hildebrand F."/>
            <person name="Pallen M.J."/>
        </authorList>
    </citation>
    <scope>NUCLEOTIDE SEQUENCE</scope>
    <source>
        <strain evidence="2">CHK157-1446</strain>
    </source>
</reference>
<evidence type="ECO:0000259" key="1">
    <source>
        <dbReference type="Pfam" id="PF10105"/>
    </source>
</evidence>
<comment type="caution">
    <text evidence="2">The sequence shown here is derived from an EMBL/GenBank/DDBJ whole genome shotgun (WGS) entry which is preliminary data.</text>
</comment>
<name>A0A9D1EN40_9FIRM</name>
<feature type="domain" description="DUF2344" evidence="1">
    <location>
        <begin position="9"/>
        <end position="171"/>
    </location>
</feature>
<organism evidence="2 3">
    <name type="scientific">Candidatus Faeciplasma gallinarum</name>
    <dbReference type="NCBI Taxonomy" id="2840799"/>
    <lineage>
        <taxon>Bacteria</taxon>
        <taxon>Bacillati</taxon>
        <taxon>Bacillota</taxon>
        <taxon>Clostridia</taxon>
        <taxon>Eubacteriales</taxon>
        <taxon>Oscillospiraceae</taxon>
        <taxon>Oscillospiraceae incertae sedis</taxon>
        <taxon>Candidatus Faeciplasma</taxon>
    </lineage>
</organism>